<evidence type="ECO:0000313" key="3">
    <source>
        <dbReference type="Proteomes" id="UP001311799"/>
    </source>
</evidence>
<proteinExistence type="predicted"/>
<dbReference type="Proteomes" id="UP001311799">
    <property type="component" value="Unassembled WGS sequence"/>
</dbReference>
<feature type="compositionally biased region" description="Basic residues" evidence="1">
    <location>
        <begin position="75"/>
        <end position="84"/>
    </location>
</feature>
<feature type="region of interest" description="Disordered" evidence="1">
    <location>
        <begin position="1"/>
        <end position="227"/>
    </location>
</feature>
<accession>A0AAV9XV57</accession>
<feature type="compositionally biased region" description="Basic and acidic residues" evidence="1">
    <location>
        <begin position="134"/>
        <end position="146"/>
    </location>
</feature>
<keyword evidence="3" id="KW-1185">Reference proteome</keyword>
<sequence length="254" mass="27964">MACKKLAENSKARSCGSGRRTNSSKDFIVKLQPTGCSSKKAPLRQNVSVKKENPKTTLKTRSSNVTKALKEANKAKKPIVKKTISKTSKSSDSSLKSVRKNQSVLNSKNVKANTSKSKSSSVKKGESSTSKKVIKNEQNKNKKVDNIIKNMQNSNIKSRKNVRTVKKEQNNTKTTLKKLPVSATSMTEKKNKIKDDELNVRTPVRSGNPKTSSLHSPSLSDENNNGRGAINELIRTPVNIVSSALRRVKSIFKN</sequence>
<feature type="compositionally biased region" description="Basic and acidic residues" evidence="1">
    <location>
        <begin position="187"/>
        <end position="199"/>
    </location>
</feature>
<reference evidence="2 3" key="1">
    <citation type="submission" date="2023-10" db="EMBL/GenBank/DDBJ databases">
        <title>Comparative genomics analysis reveals potential genetic determinants of host preference in Cryptosporidium xiaoi.</title>
        <authorList>
            <person name="Xiao L."/>
            <person name="Li J."/>
        </authorList>
    </citation>
    <scope>NUCLEOTIDE SEQUENCE [LARGE SCALE GENOMIC DNA]</scope>
    <source>
        <strain evidence="2 3">52996</strain>
    </source>
</reference>
<dbReference type="EMBL" id="JAWDEY010000032">
    <property type="protein sequence ID" value="KAK6588581.1"/>
    <property type="molecule type" value="Genomic_DNA"/>
</dbReference>
<evidence type="ECO:0000256" key="1">
    <source>
        <dbReference type="SAM" id="MobiDB-lite"/>
    </source>
</evidence>
<gene>
    <name evidence="2" type="ORF">RS030_4617</name>
</gene>
<name>A0AAV9XV57_9CRYT</name>
<feature type="compositionally biased region" description="Polar residues" evidence="1">
    <location>
        <begin position="208"/>
        <end position="226"/>
    </location>
</feature>
<feature type="compositionally biased region" description="Polar residues" evidence="1">
    <location>
        <begin position="55"/>
        <end position="66"/>
    </location>
</feature>
<evidence type="ECO:0000313" key="2">
    <source>
        <dbReference type="EMBL" id="KAK6588581.1"/>
    </source>
</evidence>
<feature type="compositionally biased region" description="Low complexity" evidence="1">
    <location>
        <begin position="106"/>
        <end position="131"/>
    </location>
</feature>
<dbReference type="AlphaFoldDB" id="A0AAV9XV57"/>
<protein>
    <submittedName>
        <fullName evidence="2">Uncharacterized protein</fullName>
    </submittedName>
</protein>
<comment type="caution">
    <text evidence="2">The sequence shown here is derived from an EMBL/GenBank/DDBJ whole genome shotgun (WGS) entry which is preliminary data.</text>
</comment>
<organism evidence="2 3">
    <name type="scientific">Cryptosporidium xiaoi</name>
    <dbReference type="NCBI Taxonomy" id="659607"/>
    <lineage>
        <taxon>Eukaryota</taxon>
        <taxon>Sar</taxon>
        <taxon>Alveolata</taxon>
        <taxon>Apicomplexa</taxon>
        <taxon>Conoidasida</taxon>
        <taxon>Coccidia</taxon>
        <taxon>Eucoccidiorida</taxon>
        <taxon>Eimeriorina</taxon>
        <taxon>Cryptosporidiidae</taxon>
        <taxon>Cryptosporidium</taxon>
    </lineage>
</organism>
<feature type="compositionally biased region" description="Low complexity" evidence="1">
    <location>
        <begin position="85"/>
        <end position="96"/>
    </location>
</feature>
<feature type="compositionally biased region" description="Basic and acidic residues" evidence="1">
    <location>
        <begin position="1"/>
        <end position="11"/>
    </location>
</feature>